<proteinExistence type="predicted"/>
<keyword evidence="3 5" id="KW-1133">Transmembrane helix</keyword>
<feature type="transmembrane region" description="Helical" evidence="5">
    <location>
        <begin position="39"/>
        <end position="63"/>
    </location>
</feature>
<feature type="transmembrane region" description="Helical" evidence="5">
    <location>
        <begin position="129"/>
        <end position="149"/>
    </location>
</feature>
<feature type="transmembrane region" description="Helical" evidence="5">
    <location>
        <begin position="75"/>
        <end position="96"/>
    </location>
</feature>
<reference evidence="8" key="1">
    <citation type="journal article" date="2019" name="Int. J. Syst. Evol. Microbiol.">
        <title>The Global Catalogue of Microorganisms (GCM) 10K type strain sequencing project: providing services to taxonomists for standard genome sequencing and annotation.</title>
        <authorList>
            <consortium name="The Broad Institute Genomics Platform"/>
            <consortium name="The Broad Institute Genome Sequencing Center for Infectious Disease"/>
            <person name="Wu L."/>
            <person name="Ma J."/>
        </authorList>
    </citation>
    <scope>NUCLEOTIDE SEQUENCE [LARGE SCALE GENOMIC DNA]</scope>
    <source>
        <strain evidence="8">JCM 17808</strain>
    </source>
</reference>
<dbReference type="InterPro" id="IPR010432">
    <property type="entry name" value="RDD"/>
</dbReference>
<feature type="domain" description="RDD" evidence="6">
    <location>
        <begin position="32"/>
        <end position="162"/>
    </location>
</feature>
<evidence type="ECO:0000259" key="6">
    <source>
        <dbReference type="Pfam" id="PF06271"/>
    </source>
</evidence>
<dbReference type="EMBL" id="BAABGL010000035">
    <property type="protein sequence ID" value="GAA4395086.1"/>
    <property type="molecule type" value="Genomic_DNA"/>
</dbReference>
<evidence type="ECO:0000256" key="5">
    <source>
        <dbReference type="SAM" id="Phobius"/>
    </source>
</evidence>
<evidence type="ECO:0000313" key="7">
    <source>
        <dbReference type="EMBL" id="GAA4395086.1"/>
    </source>
</evidence>
<sequence>MVDSIVGTVCATIVPVSTLVTGEAVALDVRAASLGARAVSCAIDFVVYGIAYSAIMFSAAWVIDWSTIVDSLLGRTLTLLLTVLTLVLIPCTVEALTRGRSLGRLICGLRIVREDGGAITFRHAFIRALLWQFEVFATGGGLAALVGLLSPQSKRIGDYLAGTLAVNERAGMPRFARIAVPQHLVPWISRADVSPIPAGLHYRMVQFLVTAEQRTPASRLDRAIELAEEVNPFIAPAPPPGTHPEEFLAAIIGRTRHEYTLRMQRSARSTEAFRARVGALPFGQRL</sequence>
<name>A0ABP8JSH0_9MICO</name>
<evidence type="ECO:0000256" key="3">
    <source>
        <dbReference type="ARBA" id="ARBA00022989"/>
    </source>
</evidence>
<comment type="subcellular location">
    <subcellularLocation>
        <location evidence="1">Membrane</location>
        <topology evidence="1">Multi-pass membrane protein</topology>
    </subcellularLocation>
</comment>
<dbReference type="Pfam" id="PF06271">
    <property type="entry name" value="RDD"/>
    <property type="match status" value="1"/>
</dbReference>
<evidence type="ECO:0000256" key="2">
    <source>
        <dbReference type="ARBA" id="ARBA00022692"/>
    </source>
</evidence>
<keyword evidence="8" id="KW-1185">Reference proteome</keyword>
<dbReference type="PANTHER" id="PTHR38480">
    <property type="entry name" value="SLR0254 PROTEIN"/>
    <property type="match status" value="1"/>
</dbReference>
<evidence type="ECO:0000313" key="8">
    <source>
        <dbReference type="Proteomes" id="UP001500642"/>
    </source>
</evidence>
<gene>
    <name evidence="7" type="ORF">GCM10023167_25160</name>
</gene>
<dbReference type="Proteomes" id="UP001500642">
    <property type="component" value="Unassembled WGS sequence"/>
</dbReference>
<accession>A0ABP8JSH0</accession>
<keyword evidence="4 5" id="KW-0472">Membrane</keyword>
<dbReference type="PANTHER" id="PTHR38480:SF1">
    <property type="entry name" value="SLR0254 PROTEIN"/>
    <property type="match status" value="1"/>
</dbReference>
<organism evidence="7 8">
    <name type="scientific">Brevibacterium pityocampae</name>
    <dbReference type="NCBI Taxonomy" id="506594"/>
    <lineage>
        <taxon>Bacteria</taxon>
        <taxon>Bacillati</taxon>
        <taxon>Actinomycetota</taxon>
        <taxon>Actinomycetes</taxon>
        <taxon>Micrococcales</taxon>
        <taxon>Brevibacteriaceae</taxon>
        <taxon>Brevibacterium</taxon>
    </lineage>
</organism>
<comment type="caution">
    <text evidence="7">The sequence shown here is derived from an EMBL/GenBank/DDBJ whole genome shotgun (WGS) entry which is preliminary data.</text>
</comment>
<protein>
    <submittedName>
        <fullName evidence="7">RDD family protein</fullName>
    </submittedName>
</protein>
<evidence type="ECO:0000256" key="1">
    <source>
        <dbReference type="ARBA" id="ARBA00004141"/>
    </source>
</evidence>
<feature type="transmembrane region" description="Helical" evidence="5">
    <location>
        <begin position="6"/>
        <end position="27"/>
    </location>
</feature>
<evidence type="ECO:0000256" key="4">
    <source>
        <dbReference type="ARBA" id="ARBA00023136"/>
    </source>
</evidence>
<keyword evidence="2 5" id="KW-0812">Transmembrane</keyword>